<organism evidence="1 2">
    <name type="scientific">Acetobacteroides hydrogenigenes</name>
    <dbReference type="NCBI Taxonomy" id="979970"/>
    <lineage>
        <taxon>Bacteria</taxon>
        <taxon>Pseudomonadati</taxon>
        <taxon>Bacteroidota</taxon>
        <taxon>Bacteroidia</taxon>
        <taxon>Bacteroidales</taxon>
        <taxon>Rikenellaceae</taxon>
        <taxon>Acetobacteroides</taxon>
    </lineage>
</organism>
<keyword evidence="2" id="KW-1185">Reference proteome</keyword>
<sequence>METIYSTRFLEISYVPEKNCLVQTWKGFCTSEEFRAGQLKTAELFVAKRCKNFVSDAKDAGLLKKEDTDWVTEVVTPQLVKAGMSVLNLVIPESAFTKMTIMNLEKSEKDAKNSGLAYFSSLESALASIG</sequence>
<dbReference type="EMBL" id="SLWB01000001">
    <property type="protein sequence ID" value="TCN72925.1"/>
    <property type="molecule type" value="Genomic_DNA"/>
</dbReference>
<dbReference type="OrthoDB" id="1120511at2"/>
<evidence type="ECO:0000313" key="1">
    <source>
        <dbReference type="EMBL" id="TCN72925.1"/>
    </source>
</evidence>
<protein>
    <submittedName>
        <fullName evidence="1">Uncharacterized protein</fullName>
    </submittedName>
</protein>
<accession>A0A4R2F0T5</accession>
<dbReference type="AlphaFoldDB" id="A0A4R2F0T5"/>
<proteinExistence type="predicted"/>
<comment type="caution">
    <text evidence="1">The sequence shown here is derived from an EMBL/GenBank/DDBJ whole genome shotgun (WGS) entry which is preliminary data.</text>
</comment>
<name>A0A4R2F0T5_9BACT</name>
<dbReference type="Proteomes" id="UP000294830">
    <property type="component" value="Unassembled WGS sequence"/>
</dbReference>
<evidence type="ECO:0000313" key="2">
    <source>
        <dbReference type="Proteomes" id="UP000294830"/>
    </source>
</evidence>
<reference evidence="1 2" key="1">
    <citation type="submission" date="2019-03" db="EMBL/GenBank/DDBJ databases">
        <title>Genomic Encyclopedia of Archaeal and Bacterial Type Strains, Phase II (KMG-II): from individual species to whole genera.</title>
        <authorList>
            <person name="Goeker M."/>
        </authorList>
    </citation>
    <scope>NUCLEOTIDE SEQUENCE [LARGE SCALE GENOMIC DNA]</scope>
    <source>
        <strain evidence="1 2">RL-C</strain>
    </source>
</reference>
<gene>
    <name evidence="1" type="ORF">CLV25_101143</name>
</gene>
<dbReference type="RefSeq" id="WP_131837713.1">
    <property type="nucleotide sequence ID" value="NZ_SLWB01000001.1"/>
</dbReference>